<dbReference type="AlphaFoldDB" id="A0A6G0XRW2"/>
<keyword evidence="3" id="KW-1185">Reference proteome</keyword>
<proteinExistence type="predicted"/>
<protein>
    <submittedName>
        <fullName evidence="2">Retrotransposable element Tf2 protein type 1</fullName>
    </submittedName>
</protein>
<gene>
    <name evidence="2" type="ORF">FWK35_00020720</name>
</gene>
<evidence type="ECO:0000313" key="2">
    <source>
        <dbReference type="EMBL" id="KAF0743186.1"/>
    </source>
</evidence>
<evidence type="ECO:0000313" key="3">
    <source>
        <dbReference type="Proteomes" id="UP000478052"/>
    </source>
</evidence>
<reference evidence="2 3" key="1">
    <citation type="submission" date="2019-08" db="EMBL/GenBank/DDBJ databases">
        <title>Whole genome of Aphis craccivora.</title>
        <authorList>
            <person name="Voronova N.V."/>
            <person name="Shulinski R.S."/>
            <person name="Bandarenka Y.V."/>
            <person name="Zhorov D.G."/>
            <person name="Warner D."/>
        </authorList>
    </citation>
    <scope>NUCLEOTIDE SEQUENCE [LARGE SCALE GENOMIC DNA]</scope>
    <source>
        <strain evidence="2">180601</strain>
        <tissue evidence="2">Whole Body</tissue>
    </source>
</reference>
<dbReference type="Proteomes" id="UP000478052">
    <property type="component" value="Unassembled WGS sequence"/>
</dbReference>
<feature type="region of interest" description="Disordered" evidence="1">
    <location>
        <begin position="1"/>
        <end position="41"/>
    </location>
</feature>
<sequence>MPHPLRRHIGTSNATSNGNFSLTSPSVVTPEMSNDTSSSCNPLSNSTNYINVNNGTSQQLNDKISDTNSVVMALIEQNQLLMERLLLNQSITPSPSVRSNVSNGYYVMPDFHETLSNFIGTEISDKYISNFVTMILYIGSPVSLLKEKLCPLECIPHMPPSNSGIVGINGSELIILNQSFVDIHPPDA</sequence>
<feature type="non-terminal residue" evidence="2">
    <location>
        <position position="188"/>
    </location>
</feature>
<comment type="caution">
    <text evidence="2">The sequence shown here is derived from an EMBL/GenBank/DDBJ whole genome shotgun (WGS) entry which is preliminary data.</text>
</comment>
<accession>A0A6G0XRW2</accession>
<evidence type="ECO:0000256" key="1">
    <source>
        <dbReference type="SAM" id="MobiDB-lite"/>
    </source>
</evidence>
<feature type="compositionally biased region" description="Polar residues" evidence="1">
    <location>
        <begin position="10"/>
        <end position="41"/>
    </location>
</feature>
<name>A0A6G0XRW2_APHCR</name>
<dbReference type="EMBL" id="VUJU01007604">
    <property type="protein sequence ID" value="KAF0743186.1"/>
    <property type="molecule type" value="Genomic_DNA"/>
</dbReference>
<organism evidence="2 3">
    <name type="scientific">Aphis craccivora</name>
    <name type="common">Cowpea aphid</name>
    <dbReference type="NCBI Taxonomy" id="307492"/>
    <lineage>
        <taxon>Eukaryota</taxon>
        <taxon>Metazoa</taxon>
        <taxon>Ecdysozoa</taxon>
        <taxon>Arthropoda</taxon>
        <taxon>Hexapoda</taxon>
        <taxon>Insecta</taxon>
        <taxon>Pterygota</taxon>
        <taxon>Neoptera</taxon>
        <taxon>Paraneoptera</taxon>
        <taxon>Hemiptera</taxon>
        <taxon>Sternorrhyncha</taxon>
        <taxon>Aphidomorpha</taxon>
        <taxon>Aphidoidea</taxon>
        <taxon>Aphididae</taxon>
        <taxon>Aphidini</taxon>
        <taxon>Aphis</taxon>
        <taxon>Aphis</taxon>
    </lineage>
</organism>